<sequence length="80" mass="9101">MGDFHPHQTVQNSYGTPRKSRRESGEAMPARSSEWPQKGRRRSSTELFEDLLANLRKQSLQGVLNSRRKVGIGTCVHHLT</sequence>
<dbReference type="EMBL" id="BKCJ011130436">
    <property type="protein sequence ID" value="GFC91207.1"/>
    <property type="molecule type" value="Genomic_DNA"/>
</dbReference>
<gene>
    <name evidence="2" type="ORF">Tci_863177</name>
</gene>
<accession>A0A699S1H8</accession>
<name>A0A699S1H8_TANCI</name>
<reference evidence="2" key="1">
    <citation type="journal article" date="2019" name="Sci. Rep.">
        <title>Draft genome of Tanacetum cinerariifolium, the natural source of mosquito coil.</title>
        <authorList>
            <person name="Yamashiro T."/>
            <person name="Shiraishi A."/>
            <person name="Satake H."/>
            <person name="Nakayama K."/>
        </authorList>
    </citation>
    <scope>NUCLEOTIDE SEQUENCE</scope>
</reference>
<protein>
    <submittedName>
        <fullName evidence="2">Uncharacterized protein</fullName>
    </submittedName>
</protein>
<feature type="region of interest" description="Disordered" evidence="1">
    <location>
        <begin position="1"/>
        <end position="43"/>
    </location>
</feature>
<proteinExistence type="predicted"/>
<organism evidence="2">
    <name type="scientific">Tanacetum cinerariifolium</name>
    <name type="common">Dalmatian daisy</name>
    <name type="synonym">Chrysanthemum cinerariifolium</name>
    <dbReference type="NCBI Taxonomy" id="118510"/>
    <lineage>
        <taxon>Eukaryota</taxon>
        <taxon>Viridiplantae</taxon>
        <taxon>Streptophyta</taxon>
        <taxon>Embryophyta</taxon>
        <taxon>Tracheophyta</taxon>
        <taxon>Spermatophyta</taxon>
        <taxon>Magnoliopsida</taxon>
        <taxon>eudicotyledons</taxon>
        <taxon>Gunneridae</taxon>
        <taxon>Pentapetalae</taxon>
        <taxon>asterids</taxon>
        <taxon>campanulids</taxon>
        <taxon>Asterales</taxon>
        <taxon>Asteraceae</taxon>
        <taxon>Asteroideae</taxon>
        <taxon>Anthemideae</taxon>
        <taxon>Anthemidinae</taxon>
        <taxon>Tanacetum</taxon>
    </lineage>
</organism>
<dbReference type="AlphaFoldDB" id="A0A699S1H8"/>
<evidence type="ECO:0000256" key="1">
    <source>
        <dbReference type="SAM" id="MobiDB-lite"/>
    </source>
</evidence>
<comment type="caution">
    <text evidence="2">The sequence shown here is derived from an EMBL/GenBank/DDBJ whole genome shotgun (WGS) entry which is preliminary data.</text>
</comment>
<evidence type="ECO:0000313" key="2">
    <source>
        <dbReference type="EMBL" id="GFC91207.1"/>
    </source>
</evidence>